<dbReference type="AlphaFoldDB" id="A0A0A9AJB5"/>
<reference evidence="1" key="2">
    <citation type="journal article" date="2015" name="Data Brief">
        <title>Shoot transcriptome of the giant reed, Arundo donax.</title>
        <authorList>
            <person name="Barrero R.A."/>
            <person name="Guerrero F.D."/>
            <person name="Moolhuijzen P."/>
            <person name="Goolsby J.A."/>
            <person name="Tidwell J."/>
            <person name="Bellgard S.E."/>
            <person name="Bellgard M.I."/>
        </authorList>
    </citation>
    <scope>NUCLEOTIDE SEQUENCE</scope>
    <source>
        <tissue evidence="1">Shoot tissue taken approximately 20 cm above the soil surface</tissue>
    </source>
</reference>
<organism evidence="1">
    <name type="scientific">Arundo donax</name>
    <name type="common">Giant reed</name>
    <name type="synonym">Donax arundinaceus</name>
    <dbReference type="NCBI Taxonomy" id="35708"/>
    <lineage>
        <taxon>Eukaryota</taxon>
        <taxon>Viridiplantae</taxon>
        <taxon>Streptophyta</taxon>
        <taxon>Embryophyta</taxon>
        <taxon>Tracheophyta</taxon>
        <taxon>Spermatophyta</taxon>
        <taxon>Magnoliopsida</taxon>
        <taxon>Liliopsida</taxon>
        <taxon>Poales</taxon>
        <taxon>Poaceae</taxon>
        <taxon>PACMAD clade</taxon>
        <taxon>Arundinoideae</taxon>
        <taxon>Arundineae</taxon>
        <taxon>Arundo</taxon>
    </lineage>
</organism>
<name>A0A0A9AJB5_ARUDO</name>
<dbReference type="EMBL" id="GBRH01248865">
    <property type="protein sequence ID" value="JAD49030.1"/>
    <property type="molecule type" value="Transcribed_RNA"/>
</dbReference>
<sequence>MEDSTEFVNSSLPAWLSIEEVDVRHLSVLDISGE</sequence>
<protein>
    <submittedName>
        <fullName evidence="1">Uncharacterized protein</fullName>
    </submittedName>
</protein>
<proteinExistence type="predicted"/>
<evidence type="ECO:0000313" key="1">
    <source>
        <dbReference type="EMBL" id="JAD49030.1"/>
    </source>
</evidence>
<reference evidence="1" key="1">
    <citation type="submission" date="2014-09" db="EMBL/GenBank/DDBJ databases">
        <authorList>
            <person name="Magalhaes I.L.F."/>
            <person name="Oliveira U."/>
            <person name="Santos F.R."/>
            <person name="Vidigal T.H.D.A."/>
            <person name="Brescovit A.D."/>
            <person name="Santos A.J."/>
        </authorList>
    </citation>
    <scope>NUCLEOTIDE SEQUENCE</scope>
    <source>
        <tissue evidence="1">Shoot tissue taken approximately 20 cm above the soil surface</tissue>
    </source>
</reference>
<accession>A0A0A9AJB5</accession>